<dbReference type="InterPro" id="IPR036769">
    <property type="entry name" value="Ribosomal_uL11_C_sf"/>
</dbReference>
<evidence type="ECO:0000259" key="10">
    <source>
        <dbReference type="Pfam" id="PF00298"/>
    </source>
</evidence>
<dbReference type="InterPro" id="IPR036796">
    <property type="entry name" value="Ribosomal_uL11_N_sf"/>
</dbReference>
<dbReference type="InterPro" id="IPR020784">
    <property type="entry name" value="Ribosomal_uL11_N"/>
</dbReference>
<reference evidence="12 13" key="1">
    <citation type="journal article" date="2015" name="Nature">
        <title>rRNA introns, odd ribosomes, and small enigmatic genomes across a large radiation of phyla.</title>
        <authorList>
            <person name="Brown C.T."/>
            <person name="Hug L.A."/>
            <person name="Thomas B.C."/>
            <person name="Sharon I."/>
            <person name="Castelle C.J."/>
            <person name="Singh A."/>
            <person name="Wilkins M.J."/>
            <person name="Williams K.H."/>
            <person name="Banfield J.F."/>
        </authorList>
    </citation>
    <scope>NUCLEOTIDE SEQUENCE [LARGE SCALE GENOMIC DNA]</scope>
</reference>
<comment type="function">
    <text evidence="7 9">Forms part of the ribosomal stalk which helps the ribosome interact with GTP-bound translation factors.</text>
</comment>
<feature type="domain" description="Large ribosomal subunit protein uL11 C-terminal" evidence="10">
    <location>
        <begin position="71"/>
        <end position="139"/>
    </location>
</feature>
<dbReference type="STRING" id="1618333.UR93_C0023G0009"/>
<dbReference type="PANTHER" id="PTHR11661">
    <property type="entry name" value="60S RIBOSOMAL PROTEIN L12"/>
    <property type="match status" value="1"/>
</dbReference>
<protein>
    <recommendedName>
        <fullName evidence="7">Large ribosomal subunit protein uL11</fullName>
    </recommendedName>
</protein>
<dbReference type="InterPro" id="IPR020783">
    <property type="entry name" value="Ribosomal_uL11_C"/>
</dbReference>
<gene>
    <name evidence="7" type="primary">rplK</name>
    <name evidence="12" type="ORF">UR93_C0023G0009</name>
</gene>
<dbReference type="PATRIC" id="fig|1618333.3.peg.560"/>
<dbReference type="Proteomes" id="UP000034316">
    <property type="component" value="Unassembled WGS sequence"/>
</dbReference>
<sequence>MAKKIKIILKLQVPGGQATPAPPIGQVLGQHGLNIVEFTQAFNEKTRDRQGVILPVVMTVYEDRSFDFTIKSPTATYLIKKAVGVEKGSGETPKKKVGKVSKKQLEELAKEKLEDLNAYDIDQAVKILAGTARSMGIDVTE</sequence>
<comment type="caution">
    <text evidence="12">The sequence shown here is derived from an EMBL/GenBank/DDBJ whole genome shotgun (WGS) entry which is preliminary data.</text>
</comment>
<evidence type="ECO:0000259" key="11">
    <source>
        <dbReference type="Pfam" id="PF03946"/>
    </source>
</evidence>
<dbReference type="NCBIfam" id="TIGR01632">
    <property type="entry name" value="L11_bact"/>
    <property type="match status" value="1"/>
</dbReference>
<keyword evidence="4 7" id="KW-0694">RNA-binding</keyword>
<dbReference type="FunFam" id="1.10.10.250:FF:000001">
    <property type="entry name" value="50S ribosomal protein L11"/>
    <property type="match status" value="1"/>
</dbReference>
<evidence type="ECO:0000256" key="3">
    <source>
        <dbReference type="ARBA" id="ARBA00022730"/>
    </source>
</evidence>
<dbReference type="AlphaFoldDB" id="A0A0G0FKW8"/>
<dbReference type="GO" id="GO:0022625">
    <property type="term" value="C:cytosolic large ribosomal subunit"/>
    <property type="evidence" value="ECO:0007669"/>
    <property type="project" value="TreeGrafter"/>
</dbReference>
<dbReference type="HAMAP" id="MF_00736">
    <property type="entry name" value="Ribosomal_uL11"/>
    <property type="match status" value="1"/>
</dbReference>
<name>A0A0G0FKW8_9BACT</name>
<dbReference type="SUPFAM" id="SSF46906">
    <property type="entry name" value="Ribosomal protein L11, C-terminal domain"/>
    <property type="match status" value="1"/>
</dbReference>
<evidence type="ECO:0000256" key="1">
    <source>
        <dbReference type="ARBA" id="ARBA00010537"/>
    </source>
</evidence>
<comment type="similarity">
    <text evidence="1 7 8">Belongs to the universal ribosomal protein uL11 family.</text>
</comment>
<dbReference type="GO" id="GO:0006412">
    <property type="term" value="P:translation"/>
    <property type="evidence" value="ECO:0007669"/>
    <property type="project" value="UniProtKB-UniRule"/>
</dbReference>
<evidence type="ECO:0000313" key="13">
    <source>
        <dbReference type="Proteomes" id="UP000034316"/>
    </source>
</evidence>
<keyword evidence="2 7" id="KW-0488">Methylation</keyword>
<dbReference type="SMART" id="SM00649">
    <property type="entry name" value="RL11"/>
    <property type="match status" value="1"/>
</dbReference>
<dbReference type="InterPro" id="IPR000911">
    <property type="entry name" value="Ribosomal_uL11"/>
</dbReference>
<dbReference type="Gene3D" id="1.10.10.250">
    <property type="entry name" value="Ribosomal protein L11, C-terminal domain"/>
    <property type="match status" value="1"/>
</dbReference>
<comment type="subunit">
    <text evidence="7">Part of the ribosomal stalk of the 50S ribosomal subunit. Interacts with L10 and the large rRNA to form the base of the stalk. L10 forms an elongated spine to which L12 dimers bind in a sequential fashion forming a multimeric L10(L12)X complex.</text>
</comment>
<dbReference type="GO" id="GO:0003735">
    <property type="term" value="F:structural constituent of ribosome"/>
    <property type="evidence" value="ECO:0007669"/>
    <property type="project" value="InterPro"/>
</dbReference>
<proteinExistence type="inferred from homology"/>
<keyword evidence="6 7" id="KW-0687">Ribonucleoprotein</keyword>
<evidence type="ECO:0000256" key="7">
    <source>
        <dbReference type="HAMAP-Rule" id="MF_00736"/>
    </source>
</evidence>
<organism evidence="12 13">
    <name type="scientific">Berkelbacteria bacterium GW2011_GWA2_35_9</name>
    <dbReference type="NCBI Taxonomy" id="1618333"/>
    <lineage>
        <taxon>Bacteria</taxon>
        <taxon>Candidatus Berkelbacteria</taxon>
    </lineage>
</organism>
<evidence type="ECO:0000256" key="9">
    <source>
        <dbReference type="RuleBase" id="RU003979"/>
    </source>
</evidence>
<dbReference type="Pfam" id="PF03946">
    <property type="entry name" value="Ribosomal_L11_N"/>
    <property type="match status" value="1"/>
</dbReference>
<dbReference type="EMBL" id="LBRB01000023">
    <property type="protein sequence ID" value="KKP88055.1"/>
    <property type="molecule type" value="Genomic_DNA"/>
</dbReference>
<comment type="PTM">
    <text evidence="7 9">One or more lysine residues are methylated.</text>
</comment>
<evidence type="ECO:0000256" key="2">
    <source>
        <dbReference type="ARBA" id="ARBA00022481"/>
    </source>
</evidence>
<dbReference type="PROSITE" id="PS00359">
    <property type="entry name" value="RIBOSOMAL_L11"/>
    <property type="match status" value="1"/>
</dbReference>
<evidence type="ECO:0000256" key="5">
    <source>
        <dbReference type="ARBA" id="ARBA00022980"/>
    </source>
</evidence>
<accession>A0A0G0FKW8</accession>
<dbReference type="InterPro" id="IPR006519">
    <property type="entry name" value="Ribosomal_uL11_bac-typ"/>
</dbReference>
<dbReference type="Pfam" id="PF00298">
    <property type="entry name" value="Ribosomal_L11"/>
    <property type="match status" value="1"/>
</dbReference>
<evidence type="ECO:0000256" key="6">
    <source>
        <dbReference type="ARBA" id="ARBA00023274"/>
    </source>
</evidence>
<evidence type="ECO:0000313" key="12">
    <source>
        <dbReference type="EMBL" id="KKP88055.1"/>
    </source>
</evidence>
<dbReference type="SUPFAM" id="SSF54747">
    <property type="entry name" value="Ribosomal L11/L12e N-terminal domain"/>
    <property type="match status" value="1"/>
</dbReference>
<evidence type="ECO:0000256" key="8">
    <source>
        <dbReference type="RuleBase" id="RU003978"/>
    </source>
</evidence>
<dbReference type="CDD" id="cd00349">
    <property type="entry name" value="Ribosomal_L11"/>
    <property type="match status" value="1"/>
</dbReference>
<evidence type="ECO:0000256" key="4">
    <source>
        <dbReference type="ARBA" id="ARBA00022884"/>
    </source>
</evidence>
<dbReference type="FunFam" id="3.30.1550.10:FF:000006">
    <property type="entry name" value="50S ribosomal protein L11"/>
    <property type="match status" value="1"/>
</dbReference>
<dbReference type="Gene3D" id="3.30.1550.10">
    <property type="entry name" value="Ribosomal protein L11/L12, N-terminal domain"/>
    <property type="match status" value="1"/>
</dbReference>
<keyword evidence="3 7" id="KW-0699">rRNA-binding</keyword>
<feature type="domain" description="Large ribosomal subunit protein uL11 N-terminal" evidence="11">
    <location>
        <begin position="9"/>
        <end position="66"/>
    </location>
</feature>
<dbReference type="PANTHER" id="PTHR11661:SF1">
    <property type="entry name" value="LARGE RIBOSOMAL SUBUNIT PROTEIN UL11M"/>
    <property type="match status" value="1"/>
</dbReference>
<dbReference type="InterPro" id="IPR020785">
    <property type="entry name" value="Ribosomal_uL11_CS"/>
</dbReference>
<dbReference type="GO" id="GO:0070180">
    <property type="term" value="F:large ribosomal subunit rRNA binding"/>
    <property type="evidence" value="ECO:0007669"/>
    <property type="project" value="UniProtKB-UniRule"/>
</dbReference>
<keyword evidence="5 7" id="KW-0689">Ribosomal protein</keyword>